<organism evidence="1 2">
    <name type="scientific">Ahniella affigens</name>
    <dbReference type="NCBI Taxonomy" id="2021234"/>
    <lineage>
        <taxon>Bacteria</taxon>
        <taxon>Pseudomonadati</taxon>
        <taxon>Pseudomonadota</taxon>
        <taxon>Gammaproteobacteria</taxon>
        <taxon>Lysobacterales</taxon>
        <taxon>Rhodanobacteraceae</taxon>
        <taxon>Ahniella</taxon>
    </lineage>
</organism>
<reference evidence="1 2" key="1">
    <citation type="submission" date="2018-03" db="EMBL/GenBank/DDBJ databases">
        <title>Ahniella affigens gen. nov., sp. nov., a gammaproteobacterium isolated from sandy soil near a stream.</title>
        <authorList>
            <person name="Ko Y."/>
            <person name="Kim J.-H."/>
        </authorList>
    </citation>
    <scope>NUCLEOTIDE SEQUENCE [LARGE SCALE GENOMIC DNA]</scope>
    <source>
        <strain evidence="1 2">D13</strain>
    </source>
</reference>
<protein>
    <submittedName>
        <fullName evidence="1">Uncharacterized protein</fullName>
    </submittedName>
</protein>
<gene>
    <name evidence="1" type="ORF">C7S18_17835</name>
</gene>
<accession>A0A2P1PVP5</accession>
<name>A0A2P1PVP5_9GAMM</name>
<evidence type="ECO:0000313" key="1">
    <source>
        <dbReference type="EMBL" id="AVP98925.1"/>
    </source>
</evidence>
<dbReference type="EMBL" id="CP027860">
    <property type="protein sequence ID" value="AVP98925.1"/>
    <property type="molecule type" value="Genomic_DNA"/>
</dbReference>
<dbReference type="RefSeq" id="WP_106892843.1">
    <property type="nucleotide sequence ID" value="NZ_CP027860.1"/>
</dbReference>
<dbReference type="Proteomes" id="UP000241074">
    <property type="component" value="Chromosome"/>
</dbReference>
<reference evidence="1 2" key="2">
    <citation type="submission" date="2018-03" db="EMBL/GenBank/DDBJ databases">
        <authorList>
            <person name="Keele B.F."/>
        </authorList>
    </citation>
    <scope>NUCLEOTIDE SEQUENCE [LARGE SCALE GENOMIC DNA]</scope>
    <source>
        <strain evidence="1 2">D13</strain>
    </source>
</reference>
<evidence type="ECO:0000313" key="2">
    <source>
        <dbReference type="Proteomes" id="UP000241074"/>
    </source>
</evidence>
<dbReference type="AlphaFoldDB" id="A0A2P1PVP5"/>
<proteinExistence type="predicted"/>
<keyword evidence="2" id="KW-1185">Reference proteome</keyword>
<dbReference type="KEGG" id="xba:C7S18_17835"/>
<sequence length="90" mass="9708">MINVVNTDMIGLTSGPVLTGYSCTGFDGDLPLEVDPDRTNQSCIALKANLGHFRELNDALVVGQMVDFGVMVSVNGNPFYFDPQATNDPR</sequence>